<evidence type="ECO:0000313" key="2">
    <source>
        <dbReference type="Proteomes" id="UP000829398"/>
    </source>
</evidence>
<dbReference type="Proteomes" id="UP000829398">
    <property type="component" value="Chromosome 9"/>
</dbReference>
<name>A0ACB8HQK6_CITSI</name>
<proteinExistence type="predicted"/>
<reference evidence="2" key="1">
    <citation type="journal article" date="2023" name="Hortic. Res.">
        <title>A chromosome-level phased genome enabling allele-level studies in sweet orange: a case study on citrus Huanglongbing tolerance.</title>
        <authorList>
            <person name="Wu B."/>
            <person name="Yu Q."/>
            <person name="Deng Z."/>
            <person name="Duan Y."/>
            <person name="Luo F."/>
            <person name="Gmitter F. Jr."/>
        </authorList>
    </citation>
    <scope>NUCLEOTIDE SEQUENCE [LARGE SCALE GENOMIC DNA]</scope>
    <source>
        <strain evidence="2">cv. Valencia</strain>
    </source>
</reference>
<evidence type="ECO:0000313" key="1">
    <source>
        <dbReference type="EMBL" id="KAH9677027.1"/>
    </source>
</evidence>
<protein>
    <submittedName>
        <fullName evidence="1">Cyclin-B3-1</fullName>
    </submittedName>
</protein>
<sequence>MLDQNQGSVLNQGRIKVVAAKGKLKMSVNRVTEDSRTRRNVGGRNFKVYSENEMVKEDSNTIKNSVPVKNGAALASASNAKGIVNKMENNKGKDANTASSKVGRKALVDVSNIKGNVPRSVVHDGSKSLVSVGSGVRTVNVSSRKSFTGRVRKNISQDVGAIHTSKKDNADVKGSKSSLNDKHTKTKDMGRETVVTANRMSRNPPVPTRKSLPVFKRVNQSITSTSKPIVKTAILASNARGTSKSKCLSSLKKSKSIAATSTKKKKDVVRSSPLENIASVVSHEAIQGKPSIDGNTNPSTNSSDIISKKKSDRRRSYTSLLMAKSKLIDENGEVKMENLPGIDDDCNQLEVAEYVDEIYHYYWVMEVHLKFDLMPETLYLMVILLDRYLSEVKIKKNEMQLVGLTSLLLASKYEDFWHPRVKDLISISETYTRDHMLRMEKLMLKKLKFRLNVPTPYVFMLRFLKAAQSDTKLEHLAFYLVELSLVQYEALKFKPSLLCASAIYVARCTLQMTPVWTPLLAKHAQYDVPQIRDCAEMILKFHKVAKNAQLKVTFEKYMRPDLSGVAAIKPLDRLPL</sequence>
<keyword evidence="2" id="KW-1185">Reference proteome</keyword>
<accession>A0ACB8HQK6</accession>
<dbReference type="EMBL" id="CM039178">
    <property type="protein sequence ID" value="KAH9677027.1"/>
    <property type="molecule type" value="Genomic_DNA"/>
</dbReference>
<comment type="caution">
    <text evidence="1">The sequence shown here is derived from an EMBL/GenBank/DDBJ whole genome shotgun (WGS) entry which is preliminary data.</text>
</comment>
<gene>
    <name evidence="1" type="ORF">KPL71_025241</name>
</gene>
<organism evidence="1 2">
    <name type="scientific">Citrus sinensis</name>
    <name type="common">Sweet orange</name>
    <name type="synonym">Citrus aurantium var. sinensis</name>
    <dbReference type="NCBI Taxonomy" id="2711"/>
    <lineage>
        <taxon>Eukaryota</taxon>
        <taxon>Viridiplantae</taxon>
        <taxon>Streptophyta</taxon>
        <taxon>Embryophyta</taxon>
        <taxon>Tracheophyta</taxon>
        <taxon>Spermatophyta</taxon>
        <taxon>Magnoliopsida</taxon>
        <taxon>eudicotyledons</taxon>
        <taxon>Gunneridae</taxon>
        <taxon>Pentapetalae</taxon>
        <taxon>rosids</taxon>
        <taxon>malvids</taxon>
        <taxon>Sapindales</taxon>
        <taxon>Rutaceae</taxon>
        <taxon>Aurantioideae</taxon>
        <taxon>Citrus</taxon>
    </lineage>
</organism>